<evidence type="ECO:0000313" key="1">
    <source>
        <dbReference type="EMBL" id="QJA50826.1"/>
    </source>
</evidence>
<organism evidence="1">
    <name type="scientific">viral metagenome</name>
    <dbReference type="NCBI Taxonomy" id="1070528"/>
    <lineage>
        <taxon>unclassified sequences</taxon>
        <taxon>metagenomes</taxon>
        <taxon>organismal metagenomes</taxon>
    </lineage>
</organism>
<sequence>MTTTPPTPKQISYISWRLDQEDLLPDRIEGKVNNKKVHLEDWIEENLNKTTASDIIDLLYQNNYHEAISQISHLGYSLDTNI</sequence>
<dbReference type="EMBL" id="MT141521">
    <property type="protein sequence ID" value="QJA64519.1"/>
    <property type="molecule type" value="Genomic_DNA"/>
</dbReference>
<dbReference type="EMBL" id="MT144219">
    <property type="protein sequence ID" value="QJA50826.1"/>
    <property type="molecule type" value="Genomic_DNA"/>
</dbReference>
<reference evidence="1" key="1">
    <citation type="submission" date="2020-03" db="EMBL/GenBank/DDBJ databases">
        <title>The deep terrestrial virosphere.</title>
        <authorList>
            <person name="Holmfeldt K."/>
            <person name="Nilsson E."/>
            <person name="Simone D."/>
            <person name="Lopez-Fernandez M."/>
            <person name="Wu X."/>
            <person name="de Brujin I."/>
            <person name="Lundin D."/>
            <person name="Andersson A."/>
            <person name="Bertilsson S."/>
            <person name="Dopson M."/>
        </authorList>
    </citation>
    <scope>NUCLEOTIDE SEQUENCE</scope>
    <source>
        <strain evidence="3">MM415A00115</strain>
        <strain evidence="2">MM415B00490</strain>
        <strain evidence="1">TM448A01903</strain>
    </source>
</reference>
<proteinExistence type="predicted"/>
<protein>
    <submittedName>
        <fullName evidence="1">Uncharacterized protein</fullName>
    </submittedName>
</protein>
<accession>A0A6H1ZSB1</accession>
<evidence type="ECO:0000313" key="2">
    <source>
        <dbReference type="EMBL" id="QJA64519.1"/>
    </source>
</evidence>
<gene>
    <name evidence="3" type="ORF">MM415A00115_0023</name>
    <name evidence="2" type="ORF">MM415B00490_0017</name>
    <name evidence="1" type="ORF">TM448A01903_0015</name>
</gene>
<dbReference type="AlphaFoldDB" id="A0A6H1ZSB1"/>
<dbReference type="EMBL" id="MT145190">
    <property type="protein sequence ID" value="QJI04788.1"/>
    <property type="molecule type" value="Genomic_DNA"/>
</dbReference>
<name>A0A6H1ZSB1_9ZZZZ</name>
<evidence type="ECO:0000313" key="3">
    <source>
        <dbReference type="EMBL" id="QJI04788.1"/>
    </source>
</evidence>